<comment type="similarity">
    <text evidence="2">Belongs to the SNF7 family.</text>
</comment>
<comment type="subcellular location">
    <subcellularLocation>
        <location evidence="1">Endosome membrane</location>
    </subcellularLocation>
</comment>
<evidence type="ECO:0000313" key="10">
    <source>
        <dbReference type="Proteomes" id="UP000664859"/>
    </source>
</evidence>
<comment type="caution">
    <text evidence="9">The sequence shown here is derived from an EMBL/GenBank/DDBJ whole genome shotgun (WGS) entry which is preliminary data.</text>
</comment>
<dbReference type="PANTHER" id="PTHR22761">
    <property type="entry name" value="CHARGED MULTIVESICULAR BODY PROTEIN"/>
    <property type="match status" value="1"/>
</dbReference>
<keyword evidence="5" id="KW-0653">Protein transport</keyword>
<dbReference type="AlphaFoldDB" id="A0A836CK96"/>
<dbReference type="OrthoDB" id="441172at2759"/>
<keyword evidence="4" id="KW-0967">Endosome</keyword>
<feature type="coiled-coil region" evidence="7">
    <location>
        <begin position="26"/>
        <end position="53"/>
    </location>
</feature>
<dbReference type="GO" id="GO:0005771">
    <property type="term" value="C:multivesicular body"/>
    <property type="evidence" value="ECO:0007669"/>
    <property type="project" value="TreeGrafter"/>
</dbReference>
<evidence type="ECO:0000313" key="9">
    <source>
        <dbReference type="EMBL" id="KAG5188529.1"/>
    </source>
</evidence>
<name>A0A836CK96_9STRA</name>
<evidence type="ECO:0000256" key="8">
    <source>
        <dbReference type="SAM" id="MobiDB-lite"/>
    </source>
</evidence>
<keyword evidence="7" id="KW-0175">Coiled coil</keyword>
<keyword evidence="10" id="KW-1185">Reference proteome</keyword>
<sequence>MGKSFSRLLGGGNGAKVKNRPHVSDHDKAVLDLKVARDRLKRYQKKLDGEAQMLTTQAQALVKEGRKDRALVLLKIKRFKAEQASKADAQLFTVTELLETVEWEGHQAQVLAALSEGTKALNSLHEAMPIEDVEQLMADTQEALEYEQQVNSIIAGAWSPENEDELLEEFEALQKEMAAEAAPAAAAAAAAPAAVAADAAAEAAAAAAAASAAAAVLRPKPAAQQQPAAAVAAEETE</sequence>
<dbReference type="InterPro" id="IPR005024">
    <property type="entry name" value="Snf7_fam"/>
</dbReference>
<evidence type="ECO:0000256" key="4">
    <source>
        <dbReference type="ARBA" id="ARBA00022753"/>
    </source>
</evidence>
<organism evidence="9 10">
    <name type="scientific">Tribonema minus</name>
    <dbReference type="NCBI Taxonomy" id="303371"/>
    <lineage>
        <taxon>Eukaryota</taxon>
        <taxon>Sar</taxon>
        <taxon>Stramenopiles</taxon>
        <taxon>Ochrophyta</taxon>
        <taxon>PX clade</taxon>
        <taxon>Xanthophyceae</taxon>
        <taxon>Tribonematales</taxon>
        <taxon>Tribonemataceae</taxon>
        <taxon>Tribonema</taxon>
    </lineage>
</organism>
<dbReference type="GO" id="GO:0000815">
    <property type="term" value="C:ESCRT III complex"/>
    <property type="evidence" value="ECO:0007669"/>
    <property type="project" value="TreeGrafter"/>
</dbReference>
<feature type="region of interest" description="Disordered" evidence="8">
    <location>
        <begin position="1"/>
        <end position="23"/>
    </location>
</feature>
<dbReference type="GO" id="GO:0032511">
    <property type="term" value="P:late endosome to vacuole transport via multivesicular body sorting pathway"/>
    <property type="evidence" value="ECO:0007669"/>
    <property type="project" value="TreeGrafter"/>
</dbReference>
<dbReference type="PANTHER" id="PTHR22761:SF5">
    <property type="entry name" value="CHARGED MULTIVESICULAR BODY PROTEIN 6"/>
    <property type="match status" value="1"/>
</dbReference>
<dbReference type="GO" id="GO:0006900">
    <property type="term" value="P:vesicle budding from membrane"/>
    <property type="evidence" value="ECO:0007669"/>
    <property type="project" value="TreeGrafter"/>
</dbReference>
<evidence type="ECO:0000256" key="1">
    <source>
        <dbReference type="ARBA" id="ARBA00004608"/>
    </source>
</evidence>
<dbReference type="EMBL" id="JAFCMP010000068">
    <property type="protein sequence ID" value="KAG5188529.1"/>
    <property type="molecule type" value="Genomic_DNA"/>
</dbReference>
<dbReference type="GO" id="GO:0015031">
    <property type="term" value="P:protein transport"/>
    <property type="evidence" value="ECO:0007669"/>
    <property type="project" value="UniProtKB-KW"/>
</dbReference>
<evidence type="ECO:0000256" key="5">
    <source>
        <dbReference type="ARBA" id="ARBA00022927"/>
    </source>
</evidence>
<keyword evidence="3" id="KW-0813">Transport</keyword>
<dbReference type="Proteomes" id="UP000664859">
    <property type="component" value="Unassembled WGS sequence"/>
</dbReference>
<keyword evidence="6" id="KW-0472">Membrane</keyword>
<feature type="non-terminal residue" evidence="9">
    <location>
        <position position="237"/>
    </location>
</feature>
<evidence type="ECO:0000256" key="7">
    <source>
        <dbReference type="SAM" id="Coils"/>
    </source>
</evidence>
<accession>A0A836CK96</accession>
<evidence type="ECO:0000256" key="2">
    <source>
        <dbReference type="ARBA" id="ARBA00006190"/>
    </source>
</evidence>
<reference evidence="9" key="1">
    <citation type="submission" date="2021-02" db="EMBL/GenBank/DDBJ databases">
        <title>First Annotated Genome of the Yellow-green Alga Tribonema minus.</title>
        <authorList>
            <person name="Mahan K.M."/>
        </authorList>
    </citation>
    <scope>NUCLEOTIDE SEQUENCE</scope>
    <source>
        <strain evidence="9">UTEX B ZZ1240</strain>
    </source>
</reference>
<dbReference type="Pfam" id="PF03357">
    <property type="entry name" value="Snf7"/>
    <property type="match status" value="1"/>
</dbReference>
<evidence type="ECO:0000256" key="6">
    <source>
        <dbReference type="ARBA" id="ARBA00023136"/>
    </source>
</evidence>
<proteinExistence type="inferred from homology"/>
<evidence type="ECO:0000256" key="3">
    <source>
        <dbReference type="ARBA" id="ARBA00022448"/>
    </source>
</evidence>
<protein>
    <submittedName>
        <fullName evidence="9">Snf7-domain-containing protein</fullName>
    </submittedName>
</protein>
<gene>
    <name evidence="9" type="ORF">JKP88DRAFT_184791</name>
</gene>